<dbReference type="AlphaFoldDB" id="A0A4R5XDA8"/>
<feature type="repeat" description="Solcar" evidence="11">
    <location>
        <begin position="2"/>
        <end position="91"/>
    </location>
</feature>
<comment type="similarity">
    <text evidence="10">Belongs to the mitochondrial carrier (TC 2.A.29) family. SLC25A38 subfamily.</text>
</comment>
<accession>A0A4R5XDA8</accession>
<reference evidence="12 13" key="1">
    <citation type="submission" date="2018-06" db="EMBL/GenBank/DDBJ databases">
        <title>A transcriptomic atlas of mushroom development highlights an independent origin of complex multicellularity.</title>
        <authorList>
            <consortium name="DOE Joint Genome Institute"/>
            <person name="Krizsan K."/>
            <person name="Almasi E."/>
            <person name="Merenyi Z."/>
            <person name="Sahu N."/>
            <person name="Viragh M."/>
            <person name="Koszo T."/>
            <person name="Mondo S."/>
            <person name="Kiss B."/>
            <person name="Balint B."/>
            <person name="Kues U."/>
            <person name="Barry K."/>
            <person name="Hegedus J.C."/>
            <person name="Henrissat B."/>
            <person name="Johnson J."/>
            <person name="Lipzen A."/>
            <person name="Ohm R."/>
            <person name="Nagy I."/>
            <person name="Pangilinan J."/>
            <person name="Yan J."/>
            <person name="Xiong Y."/>
            <person name="Grigoriev I.V."/>
            <person name="Hibbett D.S."/>
            <person name="Nagy L.G."/>
        </authorList>
    </citation>
    <scope>NUCLEOTIDE SEQUENCE [LARGE SCALE GENOMIC DNA]</scope>
    <source>
        <strain evidence="12 13">SZMC22713</strain>
    </source>
</reference>
<dbReference type="Proteomes" id="UP000294933">
    <property type="component" value="Unassembled WGS sequence"/>
</dbReference>
<keyword evidence="7 10" id="KW-0496">Mitochondrion</keyword>
<dbReference type="HAMAP" id="MF_03064">
    <property type="entry name" value="SLC25A38"/>
    <property type="match status" value="1"/>
</dbReference>
<keyword evidence="3 10" id="KW-0812">Transmembrane</keyword>
<protein>
    <recommendedName>
        <fullName evidence="10">Mitochondrial glycine transporter</fullName>
    </recommendedName>
    <alternativeName>
        <fullName evidence="10">Solute carrier family 25 member 38 homolog</fullName>
    </alternativeName>
</protein>
<feature type="repeat" description="Solcar" evidence="11">
    <location>
        <begin position="122"/>
        <end position="202"/>
    </location>
</feature>
<dbReference type="InterPro" id="IPR030847">
    <property type="entry name" value="Hem25/SLC25A38"/>
</dbReference>
<dbReference type="InterPro" id="IPR018108">
    <property type="entry name" value="MCP_transmembrane"/>
</dbReference>
<keyword evidence="8 10" id="KW-0472">Membrane</keyword>
<keyword evidence="2 10" id="KW-0813">Transport</keyword>
<evidence type="ECO:0000256" key="8">
    <source>
        <dbReference type="ARBA" id="ARBA00023136"/>
    </source>
</evidence>
<evidence type="ECO:0000256" key="9">
    <source>
        <dbReference type="ARBA" id="ARBA00034060"/>
    </source>
</evidence>
<gene>
    <name evidence="12" type="ORF">BD410DRAFT_1000</name>
</gene>
<sequence length="309" mass="33561">MNNVGQHLLSGGLSGFASTICLQPFDLLKTRVQQRDGKITAQNAQGVLRIARDIFATEGMTGLWRGTTPTLFRNVPGVALYMTGLTQVRTLLARSPLFASLRIPVQSERTTHASVLPKLSPQGNLLAGAATRVGVGLLLNPFSLLKARFESNIYQYQSFPRAFASILRSGPSELLKGAIPSAMRDAPYAGIFVACYEVIKRETGSLSAQTSVVSATAVHTCSAASAGAIATLVTQPFDVIKTKVQVRREDRYHGLRRTVATIWQQRGVRGFFDGSVLRISRKVFSSAIGWAVYEGLLIFLDTTGRKTRT</sequence>
<dbReference type="PANTHER" id="PTHR46181:SF3">
    <property type="entry name" value="MITOCHONDRIAL GLYCINE TRANSPORTER"/>
    <property type="match status" value="1"/>
</dbReference>
<dbReference type="Pfam" id="PF00153">
    <property type="entry name" value="Mito_carr"/>
    <property type="match status" value="3"/>
</dbReference>
<evidence type="ECO:0000256" key="11">
    <source>
        <dbReference type="PROSITE-ProRule" id="PRU00282"/>
    </source>
</evidence>
<keyword evidence="6 10" id="KW-1133">Transmembrane helix</keyword>
<evidence type="ECO:0000256" key="7">
    <source>
        <dbReference type="ARBA" id="ARBA00023128"/>
    </source>
</evidence>
<evidence type="ECO:0000256" key="10">
    <source>
        <dbReference type="HAMAP-Rule" id="MF_03064"/>
    </source>
</evidence>
<dbReference type="GO" id="GO:0005743">
    <property type="term" value="C:mitochondrial inner membrane"/>
    <property type="evidence" value="ECO:0007669"/>
    <property type="project" value="UniProtKB-SubCell"/>
</dbReference>
<dbReference type="GO" id="GO:0015187">
    <property type="term" value="F:glycine transmembrane transporter activity"/>
    <property type="evidence" value="ECO:0007669"/>
    <property type="project" value="UniProtKB-UniRule"/>
</dbReference>
<comment type="catalytic activity">
    <reaction evidence="9 10">
        <text>glycine(in) = glycine(out)</text>
        <dbReference type="Rhea" id="RHEA:70715"/>
        <dbReference type="ChEBI" id="CHEBI:57305"/>
    </reaction>
</comment>
<dbReference type="PANTHER" id="PTHR46181">
    <property type="entry name" value="MITOCHONDRIAL GLYCINE TRANSPORTER"/>
    <property type="match status" value="1"/>
</dbReference>
<evidence type="ECO:0000256" key="2">
    <source>
        <dbReference type="ARBA" id="ARBA00022448"/>
    </source>
</evidence>
<feature type="repeat" description="Solcar" evidence="11">
    <location>
        <begin position="214"/>
        <end position="299"/>
    </location>
</feature>
<comment type="subcellular location">
    <subcellularLocation>
        <location evidence="1">Membrane</location>
        <topology evidence="1">Multi-pass membrane protein</topology>
    </subcellularLocation>
    <subcellularLocation>
        <location evidence="10">Mitochondrion inner membrane</location>
        <topology evidence="10">Multi-pass membrane protein</topology>
    </subcellularLocation>
</comment>
<evidence type="ECO:0000256" key="4">
    <source>
        <dbReference type="ARBA" id="ARBA00022737"/>
    </source>
</evidence>
<dbReference type="PROSITE" id="PS50920">
    <property type="entry name" value="SOLCAR"/>
    <property type="match status" value="3"/>
</dbReference>
<dbReference type="EMBL" id="ML170156">
    <property type="protein sequence ID" value="TDL29024.1"/>
    <property type="molecule type" value="Genomic_DNA"/>
</dbReference>
<evidence type="ECO:0000313" key="13">
    <source>
        <dbReference type="Proteomes" id="UP000294933"/>
    </source>
</evidence>
<evidence type="ECO:0000256" key="5">
    <source>
        <dbReference type="ARBA" id="ARBA00022792"/>
    </source>
</evidence>
<dbReference type="SUPFAM" id="SSF103506">
    <property type="entry name" value="Mitochondrial carrier"/>
    <property type="match status" value="1"/>
</dbReference>
<comment type="function">
    <text evidence="10">Mitochondrial glycine transporter that imports glycine into the mitochondrial matrix. Plays an important role in providing glycine for the first enzymatic step in heme biosynthesis, the condensation of glycine with succinyl-CoA to produce 5-aminolevulinate (ALA) in the miochondrial matrix.</text>
</comment>
<evidence type="ECO:0000313" key="12">
    <source>
        <dbReference type="EMBL" id="TDL29024.1"/>
    </source>
</evidence>
<organism evidence="12 13">
    <name type="scientific">Rickenella mellea</name>
    <dbReference type="NCBI Taxonomy" id="50990"/>
    <lineage>
        <taxon>Eukaryota</taxon>
        <taxon>Fungi</taxon>
        <taxon>Dikarya</taxon>
        <taxon>Basidiomycota</taxon>
        <taxon>Agaricomycotina</taxon>
        <taxon>Agaricomycetes</taxon>
        <taxon>Hymenochaetales</taxon>
        <taxon>Rickenellaceae</taxon>
        <taxon>Rickenella</taxon>
    </lineage>
</organism>
<name>A0A4R5XDA8_9AGAM</name>
<keyword evidence="13" id="KW-1185">Reference proteome</keyword>
<dbReference type="VEuPathDB" id="FungiDB:BD410DRAFT_1000"/>
<dbReference type="OrthoDB" id="1924968at2759"/>
<evidence type="ECO:0000256" key="6">
    <source>
        <dbReference type="ARBA" id="ARBA00022989"/>
    </source>
</evidence>
<keyword evidence="5 10" id="KW-0999">Mitochondrion inner membrane</keyword>
<dbReference type="Gene3D" id="1.50.40.10">
    <property type="entry name" value="Mitochondrial carrier domain"/>
    <property type="match status" value="1"/>
</dbReference>
<evidence type="ECO:0000256" key="3">
    <source>
        <dbReference type="ARBA" id="ARBA00022692"/>
    </source>
</evidence>
<proteinExistence type="inferred from homology"/>
<dbReference type="InterPro" id="IPR023395">
    <property type="entry name" value="MCP_dom_sf"/>
</dbReference>
<dbReference type="GO" id="GO:1904983">
    <property type="term" value="P:glycine import into mitochondrion"/>
    <property type="evidence" value="ECO:0007669"/>
    <property type="project" value="UniProtKB-UniRule"/>
</dbReference>
<dbReference type="STRING" id="50990.A0A4R5XDA8"/>
<evidence type="ECO:0000256" key="1">
    <source>
        <dbReference type="ARBA" id="ARBA00004141"/>
    </source>
</evidence>
<keyword evidence="4 10" id="KW-0677">Repeat</keyword>